<gene>
    <name evidence="2" type="ordered locus">PH0428</name>
</gene>
<feature type="transmembrane region" description="Helical" evidence="1">
    <location>
        <begin position="35"/>
        <end position="55"/>
    </location>
</feature>
<dbReference type="AlphaFoldDB" id="O58165"/>
<reference evidence="2 3" key="1">
    <citation type="journal article" date="1998" name="DNA Res.">
        <title>Complete sequence and gene organization of the genome of a hyper-thermophilic archaebacterium, Pyrococcus horikoshii OT3.</title>
        <authorList>
            <person name="Kawarabayasi Y."/>
            <person name="Sawada M."/>
            <person name="Horikawa H."/>
            <person name="Haikawa Y."/>
            <person name="Hino Y."/>
            <person name="Yamamoto S."/>
            <person name="Sekine M."/>
            <person name="Baba S."/>
            <person name="Kosugi H."/>
            <person name="Hosoyama A."/>
            <person name="Nagai Y."/>
            <person name="Sakai M."/>
            <person name="Ogura K."/>
            <person name="Otuka R."/>
            <person name="Nakazawa H."/>
            <person name="Takamiya M."/>
            <person name="Ohfuku Y."/>
            <person name="Funahashi T."/>
            <person name="Tanaka T."/>
            <person name="Kudoh Y."/>
            <person name="Yamazaki J."/>
            <person name="Kushida N."/>
            <person name="Oguchi A."/>
            <person name="Aoki K."/>
            <person name="Nakamura Y."/>
            <person name="Robb T.F."/>
            <person name="Horikoshi K."/>
            <person name="Masuchi Y."/>
            <person name="Shizuya H."/>
            <person name="Kikuchi H."/>
        </authorList>
    </citation>
    <scope>NUCLEOTIDE SEQUENCE [LARGE SCALE GENOMIC DNA]</scope>
    <source>
        <strain evidence="3">ATCC 700860 / DSM 12428 / JCM 9974 / NBRC 100139 / OT-3</strain>
    </source>
</reference>
<accession>O58165</accession>
<keyword evidence="3" id="KW-1185">Reference proteome</keyword>
<dbReference type="PIR" id="E71153">
    <property type="entry name" value="E71153"/>
</dbReference>
<protein>
    <submittedName>
        <fullName evidence="2">Uncharacterized protein</fullName>
    </submittedName>
</protein>
<keyword evidence="1" id="KW-0812">Transmembrane</keyword>
<evidence type="ECO:0000313" key="2">
    <source>
        <dbReference type="EMBL" id="BAA29514.1"/>
    </source>
</evidence>
<dbReference type="STRING" id="70601.gene:9377359"/>
<keyword evidence="1" id="KW-1133">Transmembrane helix</keyword>
<keyword evidence="1" id="KW-0472">Membrane</keyword>
<evidence type="ECO:0000313" key="3">
    <source>
        <dbReference type="Proteomes" id="UP000000752"/>
    </source>
</evidence>
<dbReference type="KEGG" id="pho:PH0428"/>
<evidence type="ECO:0000256" key="1">
    <source>
        <dbReference type="SAM" id="Phobius"/>
    </source>
</evidence>
<dbReference type="Proteomes" id="UP000000752">
    <property type="component" value="Chromosome"/>
</dbReference>
<proteinExistence type="predicted"/>
<dbReference type="EMBL" id="BA000001">
    <property type="protein sequence ID" value="BAA29514.1"/>
    <property type="molecule type" value="Genomic_DNA"/>
</dbReference>
<name>O58165_PYRHO</name>
<sequence length="105" mass="11882">MGTVIMMKSHFLRSSGSFVGCNRFRFISSSLTSSMYDFLFLRLSIFLVLMSYPITLNFFEKATAKGNPTYPKPTIPIIADLSLIFFFRLSTQSIFILLPPCSSLC</sequence>
<organism evidence="2 3">
    <name type="scientific">Pyrococcus horikoshii (strain ATCC 700860 / DSM 12428 / JCM 9974 / NBRC 100139 / OT-3)</name>
    <dbReference type="NCBI Taxonomy" id="70601"/>
    <lineage>
        <taxon>Archaea</taxon>
        <taxon>Methanobacteriati</taxon>
        <taxon>Methanobacteriota</taxon>
        <taxon>Thermococci</taxon>
        <taxon>Thermococcales</taxon>
        <taxon>Thermococcaceae</taxon>
        <taxon>Pyrococcus</taxon>
    </lineage>
</organism>
<dbReference type="EnsemblBacteria" id="BAA29514">
    <property type="protein sequence ID" value="BAA29514"/>
    <property type="gene ID" value="BAA29514"/>
</dbReference>